<comment type="caution">
    <text evidence="5">The sequence shown here is derived from an EMBL/GenBank/DDBJ whole genome shotgun (WGS) entry which is preliminary data.</text>
</comment>
<evidence type="ECO:0000256" key="3">
    <source>
        <dbReference type="SAM" id="MobiDB-lite"/>
    </source>
</evidence>
<dbReference type="SUPFAM" id="SSF55729">
    <property type="entry name" value="Acyl-CoA N-acyltransferases (Nat)"/>
    <property type="match status" value="1"/>
</dbReference>
<dbReference type="PANTHER" id="PTHR43877">
    <property type="entry name" value="AMINOALKYLPHOSPHONATE N-ACETYLTRANSFERASE-RELATED-RELATED"/>
    <property type="match status" value="1"/>
</dbReference>
<dbReference type="PROSITE" id="PS51186">
    <property type="entry name" value="GNAT"/>
    <property type="match status" value="1"/>
</dbReference>
<dbReference type="Gene3D" id="3.40.630.30">
    <property type="match status" value="1"/>
</dbReference>
<gene>
    <name evidence="5" type="ORF">Pa4123_15150</name>
</gene>
<dbReference type="Proteomes" id="UP001144280">
    <property type="component" value="Unassembled WGS sequence"/>
</dbReference>
<keyword evidence="2" id="KW-0012">Acyltransferase</keyword>
<dbReference type="InterPro" id="IPR016181">
    <property type="entry name" value="Acyl_CoA_acyltransferase"/>
</dbReference>
<keyword evidence="6" id="KW-1185">Reference proteome</keyword>
<keyword evidence="1" id="KW-0808">Transferase</keyword>
<proteinExistence type="predicted"/>
<dbReference type="InterPro" id="IPR000182">
    <property type="entry name" value="GNAT_dom"/>
</dbReference>
<sequence>MIRDCRPQDGPDIAPLLTQLGYPTSPEQATRRVHQWAADPERHLLVAHVEQTVAGLAALCLIPLIHRDQPLARLVALVVDDRHRGTEIGHALLDRAEQLARQSGCDEMEITSNRGRDRAHRFYRSHGYDDWCEQSARFRKHLSGTR</sequence>
<organism evidence="5 6">
    <name type="scientific">Phytohabitans aurantiacus</name>
    <dbReference type="NCBI Taxonomy" id="3016789"/>
    <lineage>
        <taxon>Bacteria</taxon>
        <taxon>Bacillati</taxon>
        <taxon>Actinomycetota</taxon>
        <taxon>Actinomycetes</taxon>
        <taxon>Micromonosporales</taxon>
        <taxon>Micromonosporaceae</taxon>
    </lineage>
</organism>
<reference evidence="5" key="1">
    <citation type="submission" date="2022-12" db="EMBL/GenBank/DDBJ databases">
        <title>New Phytohabitans aurantiacus sp. RD004123 nov., an actinomycete isolated from soil.</title>
        <authorList>
            <person name="Triningsih D.W."/>
            <person name="Harunari E."/>
            <person name="Igarashi Y."/>
        </authorList>
    </citation>
    <scope>NUCLEOTIDE SEQUENCE</scope>
    <source>
        <strain evidence="5">RD004123</strain>
    </source>
</reference>
<accession>A0ABQ5QQU5</accession>
<dbReference type="InterPro" id="IPR050832">
    <property type="entry name" value="Bact_Acetyltransf"/>
</dbReference>
<evidence type="ECO:0000256" key="1">
    <source>
        <dbReference type="ARBA" id="ARBA00022679"/>
    </source>
</evidence>
<feature type="region of interest" description="Disordered" evidence="3">
    <location>
        <begin position="1"/>
        <end position="21"/>
    </location>
</feature>
<dbReference type="CDD" id="cd04301">
    <property type="entry name" value="NAT_SF"/>
    <property type="match status" value="1"/>
</dbReference>
<feature type="domain" description="N-acetyltransferase" evidence="4">
    <location>
        <begin position="1"/>
        <end position="146"/>
    </location>
</feature>
<evidence type="ECO:0000259" key="4">
    <source>
        <dbReference type="PROSITE" id="PS51186"/>
    </source>
</evidence>
<evidence type="ECO:0000256" key="2">
    <source>
        <dbReference type="ARBA" id="ARBA00023315"/>
    </source>
</evidence>
<evidence type="ECO:0000313" key="5">
    <source>
        <dbReference type="EMBL" id="GLH96241.1"/>
    </source>
</evidence>
<dbReference type="Pfam" id="PF00583">
    <property type="entry name" value="Acetyltransf_1"/>
    <property type="match status" value="1"/>
</dbReference>
<evidence type="ECO:0000313" key="6">
    <source>
        <dbReference type="Proteomes" id="UP001144280"/>
    </source>
</evidence>
<name>A0ABQ5QQU5_9ACTN</name>
<protein>
    <recommendedName>
        <fullName evidence="4">N-acetyltransferase domain-containing protein</fullName>
    </recommendedName>
</protein>
<dbReference type="EMBL" id="BSDI01000007">
    <property type="protein sequence ID" value="GLH96241.1"/>
    <property type="molecule type" value="Genomic_DNA"/>
</dbReference>